<dbReference type="EMBL" id="NQKL01000007">
    <property type="protein sequence ID" value="OZY41716.1"/>
    <property type="molecule type" value="Genomic_DNA"/>
</dbReference>
<feature type="region of interest" description="Disordered" evidence="1">
    <location>
        <begin position="77"/>
        <end position="105"/>
    </location>
</feature>
<evidence type="ECO:0000256" key="1">
    <source>
        <dbReference type="SAM" id="MobiDB-lite"/>
    </source>
</evidence>
<proteinExistence type="predicted"/>
<evidence type="ECO:0000256" key="2">
    <source>
        <dbReference type="SAM" id="Phobius"/>
    </source>
</evidence>
<comment type="caution">
    <text evidence="3">The sequence shown here is derived from an EMBL/GenBank/DDBJ whole genome shotgun (WGS) entry which is preliminary data.</text>
</comment>
<accession>A0A266LUF9</accession>
<keyword evidence="2" id="KW-0812">Transmembrane</keyword>
<keyword evidence="2" id="KW-1133">Transmembrane helix</keyword>
<organism evidence="3 4">
    <name type="scientific">Pseudomonas fragi</name>
    <dbReference type="NCBI Taxonomy" id="296"/>
    <lineage>
        <taxon>Bacteria</taxon>
        <taxon>Pseudomonadati</taxon>
        <taxon>Pseudomonadota</taxon>
        <taxon>Gammaproteobacteria</taxon>
        <taxon>Pseudomonadales</taxon>
        <taxon>Pseudomonadaceae</taxon>
        <taxon>Pseudomonas</taxon>
    </lineage>
</organism>
<protein>
    <submittedName>
        <fullName evidence="3">Uncharacterized protein</fullName>
    </submittedName>
</protein>
<sequence>MIKNMMKINNPLTVIAVFSLLTEASAAVSLPYIDSEHQKVYVWFLVIFPSLLITLFFLTLNFNNKTLYTPADLSKAENTHEGTTYPPRHPPKQTHSPANPRLSAQFLTHPNPSGTSYNLYSPHNFFFLPQRHRTYDSDPPLFCAPEKNHTTHVVKSHALIESAALKHLHLIDLNHPHLRLPHKTTPEDVLHLYYKATRKYKNNNHKHDILLLITDQYSFIQPQALRLAIENFKHPSAIDHSTIISYNTDAHRLTLLNAP</sequence>
<evidence type="ECO:0000313" key="4">
    <source>
        <dbReference type="Proteomes" id="UP000216113"/>
    </source>
</evidence>
<keyword evidence="2" id="KW-0472">Membrane</keyword>
<gene>
    <name evidence="3" type="ORF">CJF43_10740</name>
</gene>
<dbReference type="Proteomes" id="UP000216113">
    <property type="component" value="Unassembled WGS sequence"/>
</dbReference>
<evidence type="ECO:0000313" key="3">
    <source>
        <dbReference type="EMBL" id="OZY41716.1"/>
    </source>
</evidence>
<dbReference type="AlphaFoldDB" id="A0A266LUF9"/>
<feature type="transmembrane region" description="Helical" evidence="2">
    <location>
        <begin position="42"/>
        <end position="60"/>
    </location>
</feature>
<reference evidence="3 4" key="1">
    <citation type="submission" date="2017-08" db="EMBL/GenBank/DDBJ databases">
        <title>Genomic and metabolic characterisation of spoilage-associated Pseudomonas species.</title>
        <authorList>
            <person name="Stanborough T."/>
            <person name="Fegan N."/>
            <person name="Powell S.M."/>
            <person name="Singh T."/>
            <person name="Tamplin M.L."/>
            <person name="Chandry P.S."/>
        </authorList>
    </citation>
    <scope>NUCLEOTIDE SEQUENCE [LARGE SCALE GENOMIC DNA]</scope>
    <source>
        <strain evidence="3 4">F1820</strain>
    </source>
</reference>
<name>A0A266LUF9_PSEFR</name>